<dbReference type="AlphaFoldDB" id="A0A4R5NIK3"/>
<protein>
    <recommendedName>
        <fullName evidence="3">CHRD domain-containing protein</fullName>
    </recommendedName>
</protein>
<dbReference type="STRING" id="1122149.FD44_GL001013"/>
<name>A0A4R5NIK3_9LACO</name>
<evidence type="ECO:0008006" key="3">
    <source>
        <dbReference type="Google" id="ProtNLM"/>
    </source>
</evidence>
<sequence length="185" mass="20235">MTKYEAQIVPLNDTKIGTSAHGTATFLEENDKLTITIEMFDTPANTEHWEHFHGFPDGKDAAISTIDQDTNLDGFVDLMETEAVSGTTMVAFDDAPENIDIPHDRYPVSDANGHFSYTQVVPLSTLQANFEKAFGSKDLQLDKRVIYIHGVPASLELPATVAGMVGDFDAHVTLPIAVGKIKRVD</sequence>
<organism evidence="1 2">
    <name type="scientific">Secundilactobacillus malefermentans</name>
    <dbReference type="NCBI Taxonomy" id="176292"/>
    <lineage>
        <taxon>Bacteria</taxon>
        <taxon>Bacillati</taxon>
        <taxon>Bacillota</taxon>
        <taxon>Bacilli</taxon>
        <taxon>Lactobacillales</taxon>
        <taxon>Lactobacillaceae</taxon>
        <taxon>Secundilactobacillus</taxon>
    </lineage>
</organism>
<proteinExistence type="predicted"/>
<evidence type="ECO:0000313" key="2">
    <source>
        <dbReference type="Proteomes" id="UP000294854"/>
    </source>
</evidence>
<dbReference type="EMBL" id="PUFO01000076">
    <property type="protein sequence ID" value="TDG74392.1"/>
    <property type="molecule type" value="Genomic_DNA"/>
</dbReference>
<reference evidence="1 2" key="1">
    <citation type="journal article" date="2019" name="Appl. Microbiol. Biotechnol.">
        <title>Uncovering carbohydrate metabolism through a genotype-phenotype association study of 56 lactic acid bacteria genomes.</title>
        <authorList>
            <person name="Buron-Moles G."/>
            <person name="Chailyan A."/>
            <person name="Dolejs I."/>
            <person name="Forster J."/>
            <person name="Miks M.H."/>
        </authorList>
    </citation>
    <scope>NUCLEOTIDE SEQUENCE [LARGE SCALE GENOMIC DNA]</scope>
    <source>
        <strain evidence="1 2">ATCC 49373</strain>
    </source>
</reference>
<keyword evidence="2" id="KW-1185">Reference proteome</keyword>
<gene>
    <name evidence="1" type="ORF">C5L31_000039</name>
</gene>
<dbReference type="Proteomes" id="UP000294854">
    <property type="component" value="Unassembled WGS sequence"/>
</dbReference>
<accession>A0A4R5NIK3</accession>
<evidence type="ECO:0000313" key="1">
    <source>
        <dbReference type="EMBL" id="TDG74392.1"/>
    </source>
</evidence>
<comment type="caution">
    <text evidence="1">The sequence shown here is derived from an EMBL/GenBank/DDBJ whole genome shotgun (WGS) entry which is preliminary data.</text>
</comment>